<dbReference type="EMBL" id="ASPP01020556">
    <property type="protein sequence ID" value="ETO13520.1"/>
    <property type="molecule type" value="Genomic_DNA"/>
</dbReference>
<keyword evidence="5 10" id="KW-0547">Nucleotide-binding</keyword>
<dbReference type="OrthoDB" id="18042at2759"/>
<keyword evidence="4 10" id="KW-0808">Transferase</keyword>
<comment type="catalytic activity">
    <reaction evidence="9">
        <text>1D-myo-inositol hexakisphosphate + ATP = 1-diphospho-1D-myo-inositol 2,3,4,5,6-pentakisphosphate + ADP</text>
        <dbReference type="Rhea" id="RHEA:37459"/>
        <dbReference type="ChEBI" id="CHEBI:30616"/>
        <dbReference type="ChEBI" id="CHEBI:58130"/>
        <dbReference type="ChEBI" id="CHEBI:74946"/>
        <dbReference type="ChEBI" id="CHEBI:456216"/>
        <dbReference type="EC" id="2.7.4.24"/>
    </reaction>
    <physiologicalReaction direction="left-to-right" evidence="9">
        <dbReference type="Rhea" id="RHEA:37460"/>
    </physiologicalReaction>
</comment>
<feature type="non-terminal residue" evidence="12">
    <location>
        <position position="1"/>
    </location>
</feature>
<dbReference type="Gene3D" id="3.40.50.11950">
    <property type="match status" value="2"/>
</dbReference>
<comment type="subcellular location">
    <subcellularLocation>
        <location evidence="1 10">Cytoplasm</location>
        <location evidence="1 10">Cytosol</location>
    </subcellularLocation>
</comment>
<dbReference type="AlphaFoldDB" id="X6MKC1"/>
<evidence type="ECO:0000256" key="9">
    <source>
        <dbReference type="ARBA" id="ARBA00034629"/>
    </source>
</evidence>
<keyword evidence="13" id="KW-1185">Reference proteome</keyword>
<dbReference type="InterPro" id="IPR040557">
    <property type="entry name" value="VIP1_N"/>
</dbReference>
<gene>
    <name evidence="12" type="ORF">RFI_23848</name>
</gene>
<name>X6MKC1_RETFI</name>
<dbReference type="GO" id="GO:0033857">
    <property type="term" value="F:5-diphosphoinositol pentakisphosphate 1-kinase activity"/>
    <property type="evidence" value="ECO:0007669"/>
    <property type="project" value="TreeGrafter"/>
</dbReference>
<evidence type="ECO:0000256" key="8">
    <source>
        <dbReference type="ARBA" id="ARBA00033696"/>
    </source>
</evidence>
<evidence type="ECO:0000256" key="2">
    <source>
        <dbReference type="ARBA" id="ARBA00005609"/>
    </source>
</evidence>
<evidence type="ECO:0000256" key="10">
    <source>
        <dbReference type="RuleBase" id="RU365032"/>
    </source>
</evidence>
<accession>X6MKC1</accession>
<dbReference type="SUPFAM" id="SSF53254">
    <property type="entry name" value="Phosphoglycerate mutase-like"/>
    <property type="match status" value="1"/>
</dbReference>
<evidence type="ECO:0000256" key="4">
    <source>
        <dbReference type="ARBA" id="ARBA00022679"/>
    </source>
</evidence>
<dbReference type="GO" id="GO:0006020">
    <property type="term" value="P:inositol metabolic process"/>
    <property type="evidence" value="ECO:0007669"/>
    <property type="project" value="TreeGrafter"/>
</dbReference>
<proteinExistence type="inferred from homology"/>
<dbReference type="GO" id="GO:0052723">
    <property type="term" value="F:inositol hexakisphosphate 1-kinase activity"/>
    <property type="evidence" value="ECO:0007669"/>
    <property type="project" value="RHEA"/>
</dbReference>
<feature type="domain" description="VIP1 N-terminal" evidence="11">
    <location>
        <begin position="1"/>
        <end position="45"/>
    </location>
</feature>
<dbReference type="Pfam" id="PF18086">
    <property type="entry name" value="PPIP5K2_N"/>
    <property type="match status" value="1"/>
</dbReference>
<sequence>PVEEWPKCDVLCAYFSDGFPWKKALDYVQLHNMPCINDVFSQHIIRNRRAVKELLVKNNIPTPKYAKVIEYDDKIIVNGTEIHKPFVEKPLDAEDHNVWRSERRSCIRCEGNYLYEEMVTSTNDIKVYTVGRNYMHAEKRKPPTKDGIVKRDPFNKEVRYNGCFFFFKKKKEEERTIAAKIVDAFKQNVCGFDIVRDSTTKFVFFYQNKKKKKNEFFYQTKKSASMVIDVNGFSFCKNNRKFFDDAAYNIRKMCIEFDRQLRPEFYDLKSIPIDRFPVLQRSNAIIDRERMHILRGVLAVFRHGDRTPKQKYKCTTHNRYVCSLVSKSKKSVKWVFKRNREQIQQFAKFCKTLYLERKQYKWLKISQIASMEMQSIKIQLKAKTRDQQTNDVIEALCILKWGGELTRAGEEQCQDFVPLFRNQQLKSDTEGQAKFLSPIRAYVTEEVRVRKTGTIFVQHLLNTEDIPESTIINGDEAQRLLDDIAPLLILIYK</sequence>
<dbReference type="Gene3D" id="3.30.470.20">
    <property type="entry name" value="ATP-grasp fold, B domain"/>
    <property type="match status" value="3"/>
</dbReference>
<dbReference type="Proteomes" id="UP000023152">
    <property type="component" value="Unassembled WGS sequence"/>
</dbReference>
<protein>
    <recommendedName>
        <fullName evidence="10">Inositol hexakisphosphate and diphosphoinositol-pentakisphosphate kinase</fullName>
        <ecNumber evidence="10">2.7.4.24</ecNumber>
    </recommendedName>
</protein>
<evidence type="ECO:0000313" key="12">
    <source>
        <dbReference type="EMBL" id="ETO13520.1"/>
    </source>
</evidence>
<dbReference type="OMA" id="DRERMHI"/>
<dbReference type="InterPro" id="IPR029033">
    <property type="entry name" value="His_PPase_superfam"/>
</dbReference>
<evidence type="ECO:0000256" key="1">
    <source>
        <dbReference type="ARBA" id="ARBA00004514"/>
    </source>
</evidence>
<dbReference type="InterPro" id="IPR033379">
    <property type="entry name" value="Acid_Pase_AS"/>
</dbReference>
<comment type="catalytic activity">
    <reaction evidence="8">
        <text>5-diphospho-1D-myo-inositol 1,2,3,4,6-pentakisphosphate + ATP + H(+) = 1,5-bis(diphospho)-1D-myo-inositol 2,3,4,6-tetrakisphosphate + ADP</text>
        <dbReference type="Rhea" id="RHEA:10276"/>
        <dbReference type="ChEBI" id="CHEBI:15378"/>
        <dbReference type="ChEBI" id="CHEBI:30616"/>
        <dbReference type="ChEBI" id="CHEBI:58628"/>
        <dbReference type="ChEBI" id="CHEBI:77983"/>
        <dbReference type="ChEBI" id="CHEBI:456216"/>
        <dbReference type="EC" id="2.7.4.24"/>
    </reaction>
    <physiologicalReaction direction="left-to-right" evidence="8">
        <dbReference type="Rhea" id="RHEA:10277"/>
    </physiologicalReaction>
</comment>
<comment type="caution">
    <text evidence="12">The sequence shown here is derived from an EMBL/GenBank/DDBJ whole genome shotgun (WGS) entry which is preliminary data.</text>
</comment>
<dbReference type="GO" id="GO:0005524">
    <property type="term" value="F:ATP binding"/>
    <property type="evidence" value="ECO:0007669"/>
    <property type="project" value="UniProtKB-KW"/>
</dbReference>
<evidence type="ECO:0000256" key="5">
    <source>
        <dbReference type="ARBA" id="ARBA00022741"/>
    </source>
</evidence>
<comment type="similarity">
    <text evidence="2 10">Belongs to the histidine acid phosphatase family. VIP1 subfamily.</text>
</comment>
<dbReference type="InterPro" id="IPR037446">
    <property type="entry name" value="His_Pase_VIP1"/>
</dbReference>
<dbReference type="Gene3D" id="3.40.50.1240">
    <property type="entry name" value="Phosphoglycerate mutase-like"/>
    <property type="match status" value="1"/>
</dbReference>
<dbReference type="PANTHER" id="PTHR12750:SF9">
    <property type="entry name" value="INOSITOL HEXAKISPHOSPHATE AND DIPHOSPHOINOSITOL-PENTAKISPHOSPHATE KINASE"/>
    <property type="match status" value="1"/>
</dbReference>
<evidence type="ECO:0000259" key="11">
    <source>
        <dbReference type="Pfam" id="PF18086"/>
    </source>
</evidence>
<evidence type="ECO:0000256" key="7">
    <source>
        <dbReference type="ARBA" id="ARBA00022840"/>
    </source>
</evidence>
<keyword evidence="6 10" id="KW-0418">Kinase</keyword>
<keyword evidence="3 10" id="KW-0963">Cytoplasm</keyword>
<dbReference type="SUPFAM" id="SSF56059">
    <property type="entry name" value="Glutathione synthetase ATP-binding domain-like"/>
    <property type="match status" value="1"/>
</dbReference>
<dbReference type="Pfam" id="PF00328">
    <property type="entry name" value="His_Phos_2"/>
    <property type="match status" value="1"/>
</dbReference>
<dbReference type="GO" id="GO:0032958">
    <property type="term" value="P:inositol phosphate biosynthetic process"/>
    <property type="evidence" value="ECO:0007669"/>
    <property type="project" value="TreeGrafter"/>
</dbReference>
<dbReference type="EC" id="2.7.4.24" evidence="10"/>
<dbReference type="PROSITE" id="PS00616">
    <property type="entry name" value="HIS_ACID_PHOSPHAT_1"/>
    <property type="match status" value="1"/>
</dbReference>
<organism evidence="12 13">
    <name type="scientific">Reticulomyxa filosa</name>
    <dbReference type="NCBI Taxonomy" id="46433"/>
    <lineage>
        <taxon>Eukaryota</taxon>
        <taxon>Sar</taxon>
        <taxon>Rhizaria</taxon>
        <taxon>Retaria</taxon>
        <taxon>Foraminifera</taxon>
        <taxon>Monothalamids</taxon>
        <taxon>Reticulomyxidae</taxon>
        <taxon>Reticulomyxa</taxon>
    </lineage>
</organism>
<dbReference type="PANTHER" id="PTHR12750">
    <property type="entry name" value="DIPHOSPHOINOSITOL PENTAKISPHOSPHATE KINASE"/>
    <property type="match status" value="1"/>
</dbReference>
<evidence type="ECO:0000313" key="13">
    <source>
        <dbReference type="Proteomes" id="UP000023152"/>
    </source>
</evidence>
<dbReference type="GO" id="GO:0005829">
    <property type="term" value="C:cytosol"/>
    <property type="evidence" value="ECO:0007669"/>
    <property type="project" value="UniProtKB-SubCell"/>
</dbReference>
<keyword evidence="7 10" id="KW-0067">ATP-binding</keyword>
<evidence type="ECO:0000256" key="3">
    <source>
        <dbReference type="ARBA" id="ARBA00022490"/>
    </source>
</evidence>
<comment type="function">
    <text evidence="10">Bifunctional inositol kinase that acts in concert with the IP6K kinases to synthesize the diphosphate group-containing inositol pyrophosphates diphosphoinositol pentakisphosphate, PP-InsP5, and bis-diphosphoinositol tetrakisphosphate, (PP)2-InsP4. PP-InsP5 and (PP)2-InsP4, also respectively called InsP7 and InsP8, may regulate a variety of cellular processes, including apoptosis, vesicle trafficking, cytoskeletal dynamics, and exocytosis. Phosphorylates inositol hexakisphosphate (InsP6).</text>
</comment>
<reference evidence="12 13" key="1">
    <citation type="journal article" date="2013" name="Curr. Biol.">
        <title>The Genome of the Foraminiferan Reticulomyxa filosa.</title>
        <authorList>
            <person name="Glockner G."/>
            <person name="Hulsmann N."/>
            <person name="Schleicher M."/>
            <person name="Noegel A.A."/>
            <person name="Eichinger L."/>
            <person name="Gallinger C."/>
            <person name="Pawlowski J."/>
            <person name="Sierra R."/>
            <person name="Euteneuer U."/>
            <person name="Pillet L."/>
            <person name="Moustafa A."/>
            <person name="Platzer M."/>
            <person name="Groth M."/>
            <person name="Szafranski K."/>
            <person name="Schliwa M."/>
        </authorList>
    </citation>
    <scope>NUCLEOTIDE SEQUENCE [LARGE SCALE GENOMIC DNA]</scope>
</reference>
<evidence type="ECO:0000256" key="6">
    <source>
        <dbReference type="ARBA" id="ARBA00022777"/>
    </source>
</evidence>
<dbReference type="InterPro" id="IPR000560">
    <property type="entry name" value="His_Pase_clade-2"/>
</dbReference>